<evidence type="ECO:0000256" key="1">
    <source>
        <dbReference type="SAM" id="MobiDB-lite"/>
    </source>
</evidence>
<feature type="region of interest" description="Disordered" evidence="1">
    <location>
        <begin position="49"/>
        <end position="71"/>
    </location>
</feature>
<dbReference type="PATRIC" id="fig|1299334.3.peg.1111"/>
<protein>
    <submittedName>
        <fullName evidence="2">Uncharacterized protein</fullName>
    </submittedName>
</protein>
<accession>X8E0U0</accession>
<feature type="compositionally biased region" description="Polar residues" evidence="1">
    <location>
        <begin position="49"/>
        <end position="64"/>
    </location>
</feature>
<dbReference type="EMBL" id="JAOB01000011">
    <property type="protein sequence ID" value="EUA73445.1"/>
    <property type="molecule type" value="Genomic_DNA"/>
</dbReference>
<reference evidence="2" key="1">
    <citation type="submission" date="2014-01" db="EMBL/GenBank/DDBJ databases">
        <authorList>
            <person name="Brown-Elliot B."/>
            <person name="Wallace R."/>
            <person name="Lenaerts A."/>
            <person name="Ordway D."/>
            <person name="DeGroote M.A."/>
            <person name="Parker T."/>
            <person name="Sizemore C."/>
            <person name="Tallon L.J."/>
            <person name="Sadzewicz L.K."/>
            <person name="Sengamalay N."/>
            <person name="Fraser C.M."/>
            <person name="Hine E."/>
            <person name="Shefchek K.A."/>
            <person name="Das S.P."/>
            <person name="Tettelin H."/>
        </authorList>
    </citation>
    <scope>NUCLEOTIDE SEQUENCE [LARGE SCALE GENOMIC DNA]</scope>
    <source>
        <strain evidence="2">4042</strain>
    </source>
</reference>
<dbReference type="AlphaFoldDB" id="X8E0U0"/>
<proteinExistence type="predicted"/>
<name>X8E0U0_MYCXE</name>
<sequence>MVRSSRCSPSVDFADRSKDHAMTALYRATTRHRPYRLIHHALDATLTRSLSSPISQVPAPTSSGGHPDSPA</sequence>
<gene>
    <name evidence="2" type="ORF">I553_9601</name>
</gene>
<evidence type="ECO:0000313" key="2">
    <source>
        <dbReference type="EMBL" id="EUA73445.1"/>
    </source>
</evidence>
<comment type="caution">
    <text evidence="2">The sequence shown here is derived from an EMBL/GenBank/DDBJ whole genome shotgun (WGS) entry which is preliminary data.</text>
</comment>
<organism evidence="2">
    <name type="scientific">Mycobacterium xenopi 4042</name>
    <dbReference type="NCBI Taxonomy" id="1299334"/>
    <lineage>
        <taxon>Bacteria</taxon>
        <taxon>Bacillati</taxon>
        <taxon>Actinomycetota</taxon>
        <taxon>Actinomycetes</taxon>
        <taxon>Mycobacteriales</taxon>
        <taxon>Mycobacteriaceae</taxon>
        <taxon>Mycobacterium</taxon>
    </lineage>
</organism>